<dbReference type="SUPFAM" id="SSF51621">
    <property type="entry name" value="Phosphoenolpyruvate/pyruvate domain"/>
    <property type="match status" value="1"/>
</dbReference>
<dbReference type="AlphaFoldDB" id="A0A7W6WCN0"/>
<dbReference type="Pfam" id="PF09370">
    <property type="entry name" value="PEP_hydrolase"/>
    <property type="match status" value="1"/>
</dbReference>
<organism evidence="2 3">
    <name type="scientific">Rhizobium mongolense</name>
    <dbReference type="NCBI Taxonomy" id="57676"/>
    <lineage>
        <taxon>Bacteria</taxon>
        <taxon>Pseudomonadati</taxon>
        <taxon>Pseudomonadota</taxon>
        <taxon>Alphaproteobacteria</taxon>
        <taxon>Hyphomicrobiales</taxon>
        <taxon>Rhizobiaceae</taxon>
        <taxon>Rhizobium/Agrobacterium group</taxon>
        <taxon>Rhizobium</taxon>
    </lineage>
</organism>
<evidence type="ECO:0000313" key="3">
    <source>
        <dbReference type="Proteomes" id="UP000533641"/>
    </source>
</evidence>
<gene>
    <name evidence="2" type="ORF">GGE12_001271</name>
</gene>
<accession>A0A7W6WCN0</accession>
<name>A0A7W6WCN0_9HYPH</name>
<evidence type="ECO:0000259" key="1">
    <source>
        <dbReference type="Pfam" id="PF09370"/>
    </source>
</evidence>
<evidence type="ECO:0000313" key="2">
    <source>
        <dbReference type="EMBL" id="MBB4273517.1"/>
    </source>
</evidence>
<protein>
    <submittedName>
        <fullName evidence="2">Putative TIM-barrel enzyme</fullName>
    </submittedName>
</protein>
<dbReference type="InterPro" id="IPR015813">
    <property type="entry name" value="Pyrv/PenolPyrv_kinase-like_dom"/>
</dbReference>
<dbReference type="InterPro" id="IPR051353">
    <property type="entry name" value="Tobamovirus_resist_UPF0261"/>
</dbReference>
<dbReference type="RefSeq" id="WP_183923842.1">
    <property type="nucleotide sequence ID" value="NZ_JACIGM010000002.1"/>
</dbReference>
<sequence length="280" mass="29318">MPAIPRKTILDKFHGMISAGMPIVGGGAGTGISAKAEEAGGIDLIIIYNSGRYRMAGRGSAAGLLAYGNANEIVKDMALEVLPVVKTTPVLAGVNGTDPFVLMPRFLADLKAMGFSGVQNFPTIGLFDGRMRQSFEETGMGYGLEVEMIATAHGLDLLTTPYVFNESEAIDMTVAGADIVVAHMGVTTGGTIGATSGKSLDDCVDEIMAIAKAARSVRDDVIVLCHGGPISMPEDARYILERCPGCHGFYGASSMERLPAEAAIRKQTEEFKALAIGAVV</sequence>
<dbReference type="PIRSF" id="PIRSF034452">
    <property type="entry name" value="TIM-br_sig_trnsd"/>
    <property type="match status" value="1"/>
</dbReference>
<dbReference type="InterPro" id="IPR009215">
    <property type="entry name" value="TIM-br_IGPS-like"/>
</dbReference>
<dbReference type="PANTHER" id="PTHR31862">
    <property type="entry name" value="UPF0261 DOMAIN PROTEIN (AFU_ORTHOLOGUE AFUA_1G10120)"/>
    <property type="match status" value="1"/>
</dbReference>
<dbReference type="Gene3D" id="3.20.20.70">
    <property type="entry name" value="Aldolase class I"/>
    <property type="match status" value="1"/>
</dbReference>
<feature type="domain" description="TIM-barrel" evidence="1">
    <location>
        <begin position="9"/>
        <end position="273"/>
    </location>
</feature>
<dbReference type="Gene3D" id="1.20.5.460">
    <property type="entry name" value="Single helix bin"/>
    <property type="match status" value="1"/>
</dbReference>
<reference evidence="2 3" key="1">
    <citation type="submission" date="2020-08" db="EMBL/GenBank/DDBJ databases">
        <title>Genomic Encyclopedia of Type Strains, Phase IV (KMG-V): Genome sequencing to study the core and pangenomes of soil and plant-associated prokaryotes.</title>
        <authorList>
            <person name="Whitman W."/>
        </authorList>
    </citation>
    <scope>NUCLEOTIDE SEQUENCE [LARGE SCALE GENOMIC DNA]</scope>
    <source>
        <strain evidence="2 3">SEMIA 402</strain>
    </source>
</reference>
<dbReference type="GO" id="GO:0003824">
    <property type="term" value="F:catalytic activity"/>
    <property type="evidence" value="ECO:0007669"/>
    <property type="project" value="InterPro"/>
</dbReference>
<dbReference type="PANTHER" id="PTHR31862:SF1">
    <property type="entry name" value="UPF0261 DOMAIN PROTEIN (AFU_ORTHOLOGUE AFUA_1G10120)"/>
    <property type="match status" value="1"/>
</dbReference>
<dbReference type="Proteomes" id="UP000533641">
    <property type="component" value="Unassembled WGS sequence"/>
</dbReference>
<dbReference type="InterPro" id="IPR013785">
    <property type="entry name" value="Aldolase_TIM"/>
</dbReference>
<comment type="caution">
    <text evidence="2">The sequence shown here is derived from an EMBL/GenBank/DDBJ whole genome shotgun (WGS) entry which is preliminary data.</text>
</comment>
<dbReference type="EMBL" id="JACIGM010000002">
    <property type="protein sequence ID" value="MBB4273517.1"/>
    <property type="molecule type" value="Genomic_DNA"/>
</dbReference>
<proteinExistence type="predicted"/>